<reference evidence="2 3" key="1">
    <citation type="submission" date="2020-03" db="EMBL/GenBank/DDBJ databases">
        <title>WGS of the type strain of Planosporangium spp.</title>
        <authorList>
            <person name="Thawai C."/>
        </authorList>
    </citation>
    <scope>NUCLEOTIDE SEQUENCE [LARGE SCALE GENOMIC DNA]</scope>
    <source>
        <strain evidence="2 3">TBRC 5610</strain>
    </source>
</reference>
<protein>
    <submittedName>
        <fullName evidence="2">WXG100 family type VII secretion target</fullName>
    </submittedName>
</protein>
<dbReference type="InterPro" id="IPR036689">
    <property type="entry name" value="ESAT-6-like_sf"/>
</dbReference>
<gene>
    <name evidence="2" type="ORF">HC031_18185</name>
</gene>
<feature type="region of interest" description="Disordered" evidence="1">
    <location>
        <begin position="254"/>
        <end position="279"/>
    </location>
</feature>
<accession>A0ABX0Y2G6</accession>
<evidence type="ECO:0000256" key="1">
    <source>
        <dbReference type="SAM" id="MobiDB-lite"/>
    </source>
</evidence>
<dbReference type="EMBL" id="JAATVY010000012">
    <property type="protein sequence ID" value="NJC71633.1"/>
    <property type="molecule type" value="Genomic_DNA"/>
</dbReference>
<dbReference type="RefSeq" id="WP_167926533.1">
    <property type="nucleotide sequence ID" value="NZ_JAATVY010000012.1"/>
</dbReference>
<name>A0ABX0Y2G6_9ACTN</name>
<dbReference type="Proteomes" id="UP000722989">
    <property type="component" value="Unassembled WGS sequence"/>
</dbReference>
<dbReference type="SUPFAM" id="SSF140453">
    <property type="entry name" value="EsxAB dimer-like"/>
    <property type="match status" value="1"/>
</dbReference>
<organism evidence="2 3">
    <name type="scientific">Planosporangium thailandense</name>
    <dbReference type="NCBI Taxonomy" id="765197"/>
    <lineage>
        <taxon>Bacteria</taxon>
        <taxon>Bacillati</taxon>
        <taxon>Actinomycetota</taxon>
        <taxon>Actinomycetes</taxon>
        <taxon>Micromonosporales</taxon>
        <taxon>Micromonosporaceae</taxon>
        <taxon>Planosporangium</taxon>
    </lineage>
</organism>
<comment type="caution">
    <text evidence="2">The sequence shown here is derived from an EMBL/GenBank/DDBJ whole genome shotgun (WGS) entry which is preliminary data.</text>
</comment>
<evidence type="ECO:0000313" key="2">
    <source>
        <dbReference type="EMBL" id="NJC71633.1"/>
    </source>
</evidence>
<keyword evidence="3" id="KW-1185">Reference proteome</keyword>
<proteinExistence type="predicted"/>
<evidence type="ECO:0000313" key="3">
    <source>
        <dbReference type="Proteomes" id="UP000722989"/>
    </source>
</evidence>
<sequence>MTINPLVAARVDQPADPWAGVWIAEDIELIGQGVKNGSWIDTGLGVVGAGLDGLAIVSDPVGALLQYGVAWIIEHVKPLTEALDWLAGDPGQIAGHAQTWRNVAASLQTSAEDAARAVRWDVAEWGGTAGPAYRDWAGQQHAALGALGKAAETMAAITEGAGALIAAVRMLVRDAIATCVSRLIVYAAEEAGSLGLATPLVVEQVSTLVASWAGKIARWLKDLLSSLRRLEPVVRKLSEYIDKLKELLSRLRGKPKASQDGTTLQRVRGKGTGPRQPMNMDSVRQIAAKYGIDISRLRIDINKSVAGRFGRTRADGSIELCRTAFQSEEDLARTLEHEKFHSDELASGKTYPKDMNEAELWEDRAYAHEDDWWKNQPVRPEGTG</sequence>